<dbReference type="RefSeq" id="XP_020428474.1">
    <property type="nucleotide sequence ID" value="XM_020580889.1"/>
</dbReference>
<accession>D3BQC2</accession>
<gene>
    <name evidence="1" type="ORF">PPL_10107</name>
</gene>
<organism evidence="1 2">
    <name type="scientific">Heterostelium pallidum (strain ATCC 26659 / Pp 5 / PN500)</name>
    <name type="common">Cellular slime mold</name>
    <name type="synonym">Polysphondylium pallidum</name>
    <dbReference type="NCBI Taxonomy" id="670386"/>
    <lineage>
        <taxon>Eukaryota</taxon>
        <taxon>Amoebozoa</taxon>
        <taxon>Evosea</taxon>
        <taxon>Eumycetozoa</taxon>
        <taxon>Dictyostelia</taxon>
        <taxon>Acytosteliales</taxon>
        <taxon>Acytosteliaceae</taxon>
        <taxon>Heterostelium</taxon>
    </lineage>
</organism>
<dbReference type="Proteomes" id="UP000001396">
    <property type="component" value="Unassembled WGS sequence"/>
</dbReference>
<dbReference type="InParanoid" id="D3BQC2"/>
<evidence type="ECO:0000313" key="1">
    <source>
        <dbReference type="EMBL" id="EFA76342.1"/>
    </source>
</evidence>
<evidence type="ECO:0000313" key="2">
    <source>
        <dbReference type="Proteomes" id="UP000001396"/>
    </source>
</evidence>
<proteinExistence type="predicted"/>
<comment type="caution">
    <text evidence="1">The sequence shown here is derived from an EMBL/GenBank/DDBJ whole genome shotgun (WGS) entry which is preliminary data.</text>
</comment>
<protein>
    <submittedName>
        <fullName evidence="1">Uncharacterized protein</fullName>
    </submittedName>
</protein>
<name>D3BQC2_HETP5</name>
<dbReference type="EMBL" id="ADBJ01000047">
    <property type="protein sequence ID" value="EFA76342.1"/>
    <property type="molecule type" value="Genomic_DNA"/>
</dbReference>
<keyword evidence="2" id="KW-1185">Reference proteome</keyword>
<dbReference type="AlphaFoldDB" id="D3BQC2"/>
<reference evidence="1 2" key="1">
    <citation type="journal article" date="2011" name="Genome Res.">
        <title>Phylogeny-wide analysis of social amoeba genomes highlights ancient origins for complex intercellular communication.</title>
        <authorList>
            <person name="Heidel A.J."/>
            <person name="Lawal H.M."/>
            <person name="Felder M."/>
            <person name="Schilde C."/>
            <person name="Helps N.R."/>
            <person name="Tunggal B."/>
            <person name="Rivero F."/>
            <person name="John U."/>
            <person name="Schleicher M."/>
            <person name="Eichinger L."/>
            <person name="Platzer M."/>
            <person name="Noegel A.A."/>
            <person name="Schaap P."/>
            <person name="Gloeckner G."/>
        </authorList>
    </citation>
    <scope>NUCLEOTIDE SEQUENCE [LARGE SCALE GENOMIC DNA]</scope>
    <source>
        <strain evidence="2">ATCC 26659 / Pp 5 / PN500</strain>
    </source>
</reference>
<sequence length="43" mass="5104">MIDWICYAVFNIAGSYDYNVICDKDERYPYEGTLTCLFKCNDH</sequence>
<dbReference type="GeneID" id="31365578"/>